<proteinExistence type="predicted"/>
<evidence type="ECO:0000313" key="2">
    <source>
        <dbReference type="EMBL" id="SVE22993.1"/>
    </source>
</evidence>
<dbReference type="PROSITE" id="PS51257">
    <property type="entry name" value="PROKAR_LIPOPROTEIN"/>
    <property type="match status" value="1"/>
</dbReference>
<reference evidence="2" key="1">
    <citation type="submission" date="2018-05" db="EMBL/GenBank/DDBJ databases">
        <authorList>
            <person name="Lanie J.A."/>
            <person name="Ng W.-L."/>
            <person name="Kazmierczak K.M."/>
            <person name="Andrzejewski T.M."/>
            <person name="Davidsen T.M."/>
            <person name="Wayne K.J."/>
            <person name="Tettelin H."/>
            <person name="Glass J.I."/>
            <person name="Rusch D."/>
            <person name="Podicherti R."/>
            <person name="Tsui H.-C.T."/>
            <person name="Winkler M.E."/>
        </authorList>
    </citation>
    <scope>NUCLEOTIDE SEQUENCE</scope>
</reference>
<evidence type="ECO:0008006" key="3">
    <source>
        <dbReference type="Google" id="ProtNLM"/>
    </source>
</evidence>
<protein>
    <recommendedName>
        <fullName evidence="3">MacB-like periplasmic core domain-containing protein</fullName>
    </recommendedName>
</protein>
<evidence type="ECO:0000256" key="1">
    <source>
        <dbReference type="SAM" id="Phobius"/>
    </source>
</evidence>
<sequence length="211" mass="24318">MNKFKLLFKFISCRGDNNKYNWNLLFPFAGVIIGCMTVALTYSIMEGMEYAIFTKLKEVTFTGKLNNVSSVNRNRFNEYLNEQSIQFQKGKEAQVMIMNNENFRLVTLHGIEKFREFRTKVLGEDIKSSIDLGIIPSIYIGQALSVKLDLSIGDTAIIVHPEKINIFTGLPNQRKMVVGGIFELNIIDYDQKHIFCQYDEINNFIPNKHNN</sequence>
<keyword evidence="1" id="KW-0812">Transmembrane</keyword>
<feature type="transmembrane region" description="Helical" evidence="1">
    <location>
        <begin position="24"/>
        <end position="45"/>
    </location>
</feature>
<dbReference type="AlphaFoldDB" id="A0A383BT50"/>
<gene>
    <name evidence="2" type="ORF">METZ01_LOCUS475847</name>
</gene>
<keyword evidence="1" id="KW-0472">Membrane</keyword>
<keyword evidence="1" id="KW-1133">Transmembrane helix</keyword>
<dbReference type="EMBL" id="UINC01202953">
    <property type="protein sequence ID" value="SVE22993.1"/>
    <property type="molecule type" value="Genomic_DNA"/>
</dbReference>
<feature type="non-terminal residue" evidence="2">
    <location>
        <position position="211"/>
    </location>
</feature>
<accession>A0A383BT50</accession>
<name>A0A383BT50_9ZZZZ</name>
<organism evidence="2">
    <name type="scientific">marine metagenome</name>
    <dbReference type="NCBI Taxonomy" id="408172"/>
    <lineage>
        <taxon>unclassified sequences</taxon>
        <taxon>metagenomes</taxon>
        <taxon>ecological metagenomes</taxon>
    </lineage>
</organism>